<evidence type="ECO:0000313" key="7">
    <source>
        <dbReference type="RefSeq" id="XP_035660599.1"/>
    </source>
</evidence>
<dbReference type="AlphaFoldDB" id="A0A9J7HMG5"/>
<dbReference type="SUPFAM" id="SSF52266">
    <property type="entry name" value="SGNH hydrolase"/>
    <property type="match status" value="1"/>
</dbReference>
<evidence type="ECO:0000313" key="6">
    <source>
        <dbReference type="Proteomes" id="UP000001554"/>
    </source>
</evidence>
<dbReference type="Gene3D" id="3.40.50.1110">
    <property type="entry name" value="SGNH hydrolase"/>
    <property type="match status" value="1"/>
</dbReference>
<dbReference type="KEGG" id="bfo:118405283"/>
<dbReference type="RefSeq" id="XP_035660599.1">
    <property type="nucleotide sequence ID" value="XM_035804706.1"/>
</dbReference>
<feature type="domain" description="SGNH hydrolase-type esterase" evidence="5">
    <location>
        <begin position="5"/>
        <end position="107"/>
    </location>
</feature>
<dbReference type="InterPro" id="IPR036514">
    <property type="entry name" value="SGNH_hydro_sf"/>
</dbReference>
<protein>
    <recommendedName>
        <fullName evidence="1">1-alkyl-2-acetylglycerophosphocholine esterase</fullName>
        <ecNumber evidence="1">3.1.1.47</ecNumber>
    </recommendedName>
</protein>
<dbReference type="EC" id="3.1.1.47" evidence="1"/>
<dbReference type="Proteomes" id="UP000001554">
    <property type="component" value="Chromosome 2"/>
</dbReference>
<accession>A0A9J7HMG5</accession>
<sequence>MKDSAPPHQPAIVVIIAGTNNLHSTTTLQEDLEEFAHILRTAKAQFPMSKVAAVGIMPRLDQEVDHYNQQFRGICDVEEVNFFDYTTEFPQTQLRLWSRHDSLHLSEDAGLPRLLRLLERSCSSLLTSLPVSPIQRLHRVSNSETETPFVGAKGHAYCLDPRHAGLYKAKLWKKSAPAASSCKQHTRRLTRKRSKTKRKVRHTLNVIATRSLDALSSTNCIVKFSI</sequence>
<keyword evidence="6" id="KW-1185">Reference proteome</keyword>
<comment type="catalytic activity">
    <reaction evidence="3">
        <text>1-O-hexadecyl-2-acetyl-sn-glycero-3-phosphate + H2O = 1-O-hexadecyl-sn-glycero-3-phosphate + acetate + H(+)</text>
        <dbReference type="Rhea" id="RHEA:41704"/>
        <dbReference type="ChEBI" id="CHEBI:15377"/>
        <dbReference type="ChEBI" id="CHEBI:15378"/>
        <dbReference type="ChEBI" id="CHEBI:30089"/>
        <dbReference type="ChEBI" id="CHEBI:77580"/>
        <dbReference type="ChEBI" id="CHEBI:78385"/>
    </reaction>
    <physiologicalReaction direction="left-to-right" evidence="3">
        <dbReference type="Rhea" id="RHEA:41705"/>
    </physiologicalReaction>
</comment>
<name>A0A9J7HMG5_BRAFL</name>
<evidence type="ECO:0000256" key="3">
    <source>
        <dbReference type="ARBA" id="ARBA00035804"/>
    </source>
</evidence>
<dbReference type="Pfam" id="PF13472">
    <property type="entry name" value="Lipase_GDSL_2"/>
    <property type="match status" value="1"/>
</dbReference>
<evidence type="ECO:0000259" key="5">
    <source>
        <dbReference type="Pfam" id="PF13472"/>
    </source>
</evidence>
<evidence type="ECO:0000256" key="4">
    <source>
        <dbReference type="ARBA" id="ARBA00048078"/>
    </source>
</evidence>
<comment type="catalytic activity">
    <reaction evidence="2">
        <text>1-O-hexadecyl-2-acetyl-sn-glycero-3-phosphocholine + H2O = 1-O-hexadecyl-sn-glycero-3-phosphocholine + acetate + H(+)</text>
        <dbReference type="Rhea" id="RHEA:40479"/>
        <dbReference type="ChEBI" id="CHEBI:15377"/>
        <dbReference type="ChEBI" id="CHEBI:15378"/>
        <dbReference type="ChEBI" id="CHEBI:30089"/>
        <dbReference type="ChEBI" id="CHEBI:44811"/>
        <dbReference type="ChEBI" id="CHEBI:64496"/>
    </reaction>
    <physiologicalReaction direction="left-to-right" evidence="2">
        <dbReference type="Rhea" id="RHEA:40480"/>
    </physiologicalReaction>
</comment>
<comment type="catalytic activity">
    <reaction evidence="4">
        <text>a 1-O-alkyl-2-acetyl-sn-glycero-3-phosphocholine + H2O = a 1-O-alkyl-sn-glycero-3-phosphocholine + acetate + H(+)</text>
        <dbReference type="Rhea" id="RHEA:17777"/>
        <dbReference type="ChEBI" id="CHEBI:15377"/>
        <dbReference type="ChEBI" id="CHEBI:15378"/>
        <dbReference type="ChEBI" id="CHEBI:30089"/>
        <dbReference type="ChEBI" id="CHEBI:30909"/>
        <dbReference type="ChEBI" id="CHEBI:36707"/>
        <dbReference type="EC" id="3.1.1.47"/>
    </reaction>
    <physiologicalReaction direction="left-to-right" evidence="4">
        <dbReference type="Rhea" id="RHEA:17778"/>
    </physiologicalReaction>
</comment>
<evidence type="ECO:0000256" key="2">
    <source>
        <dbReference type="ARBA" id="ARBA00023721"/>
    </source>
</evidence>
<organism evidence="6 7">
    <name type="scientific">Branchiostoma floridae</name>
    <name type="common">Florida lancelet</name>
    <name type="synonym">Amphioxus</name>
    <dbReference type="NCBI Taxonomy" id="7739"/>
    <lineage>
        <taxon>Eukaryota</taxon>
        <taxon>Metazoa</taxon>
        <taxon>Chordata</taxon>
        <taxon>Cephalochordata</taxon>
        <taxon>Leptocardii</taxon>
        <taxon>Amphioxiformes</taxon>
        <taxon>Branchiostomatidae</taxon>
        <taxon>Branchiostoma</taxon>
    </lineage>
</organism>
<reference evidence="7" key="2">
    <citation type="submission" date="2025-08" db="UniProtKB">
        <authorList>
            <consortium name="RefSeq"/>
        </authorList>
    </citation>
    <scope>IDENTIFICATION</scope>
    <source>
        <strain evidence="7">S238N-H82</strain>
        <tissue evidence="7">Testes</tissue>
    </source>
</reference>
<dbReference type="OrthoDB" id="8952497at2759"/>
<dbReference type="GeneID" id="118405283"/>
<evidence type="ECO:0000256" key="1">
    <source>
        <dbReference type="ARBA" id="ARBA00013201"/>
    </source>
</evidence>
<gene>
    <name evidence="7" type="primary">LOC118405283</name>
</gene>
<dbReference type="InterPro" id="IPR013830">
    <property type="entry name" value="SGNH_hydro"/>
</dbReference>
<reference evidence="6" key="1">
    <citation type="journal article" date="2020" name="Nat. Ecol. Evol.">
        <title>Deeply conserved synteny resolves early events in vertebrate evolution.</title>
        <authorList>
            <person name="Simakov O."/>
            <person name="Marletaz F."/>
            <person name="Yue J.X."/>
            <person name="O'Connell B."/>
            <person name="Jenkins J."/>
            <person name="Brandt A."/>
            <person name="Calef R."/>
            <person name="Tung C.H."/>
            <person name="Huang T.K."/>
            <person name="Schmutz J."/>
            <person name="Satoh N."/>
            <person name="Yu J.K."/>
            <person name="Putnam N.H."/>
            <person name="Green R.E."/>
            <person name="Rokhsar D.S."/>
        </authorList>
    </citation>
    <scope>NUCLEOTIDE SEQUENCE [LARGE SCALE GENOMIC DNA]</scope>
    <source>
        <strain evidence="6">S238N-H82</strain>
    </source>
</reference>
<dbReference type="GO" id="GO:0003847">
    <property type="term" value="F:1-alkyl-2-acetylglycerophosphocholine esterase activity"/>
    <property type="evidence" value="ECO:0007669"/>
    <property type="project" value="UniProtKB-EC"/>
</dbReference>
<proteinExistence type="predicted"/>